<proteinExistence type="predicted"/>
<dbReference type="Proteomes" id="UP000324222">
    <property type="component" value="Unassembled WGS sequence"/>
</dbReference>
<name>A0A5B7CHS8_PORTR</name>
<evidence type="ECO:0000313" key="1">
    <source>
        <dbReference type="EMBL" id="MPC09029.1"/>
    </source>
</evidence>
<keyword evidence="2" id="KW-1185">Reference proteome</keyword>
<gene>
    <name evidence="1" type="ORF">E2C01_001631</name>
</gene>
<accession>A0A5B7CHS8</accession>
<reference evidence="1 2" key="1">
    <citation type="submission" date="2019-05" db="EMBL/GenBank/DDBJ databases">
        <title>Another draft genome of Portunus trituberculatus and its Hox gene families provides insights of decapod evolution.</title>
        <authorList>
            <person name="Jeong J.-H."/>
            <person name="Song I."/>
            <person name="Kim S."/>
            <person name="Choi T."/>
            <person name="Kim D."/>
            <person name="Ryu S."/>
            <person name="Kim W."/>
        </authorList>
    </citation>
    <scope>NUCLEOTIDE SEQUENCE [LARGE SCALE GENOMIC DNA]</scope>
    <source>
        <tissue evidence="1">Muscle</tissue>
    </source>
</reference>
<dbReference type="EMBL" id="VSRR010000053">
    <property type="protein sequence ID" value="MPC09029.1"/>
    <property type="molecule type" value="Genomic_DNA"/>
</dbReference>
<organism evidence="1 2">
    <name type="scientific">Portunus trituberculatus</name>
    <name type="common">Swimming crab</name>
    <name type="synonym">Neptunus trituberculatus</name>
    <dbReference type="NCBI Taxonomy" id="210409"/>
    <lineage>
        <taxon>Eukaryota</taxon>
        <taxon>Metazoa</taxon>
        <taxon>Ecdysozoa</taxon>
        <taxon>Arthropoda</taxon>
        <taxon>Crustacea</taxon>
        <taxon>Multicrustacea</taxon>
        <taxon>Malacostraca</taxon>
        <taxon>Eumalacostraca</taxon>
        <taxon>Eucarida</taxon>
        <taxon>Decapoda</taxon>
        <taxon>Pleocyemata</taxon>
        <taxon>Brachyura</taxon>
        <taxon>Eubrachyura</taxon>
        <taxon>Portunoidea</taxon>
        <taxon>Portunidae</taxon>
        <taxon>Portuninae</taxon>
        <taxon>Portunus</taxon>
    </lineage>
</organism>
<evidence type="ECO:0000313" key="2">
    <source>
        <dbReference type="Proteomes" id="UP000324222"/>
    </source>
</evidence>
<comment type="caution">
    <text evidence="1">The sequence shown here is derived from an EMBL/GenBank/DDBJ whole genome shotgun (WGS) entry which is preliminary data.</text>
</comment>
<dbReference type="AlphaFoldDB" id="A0A5B7CHS8"/>
<protein>
    <submittedName>
        <fullName evidence="1">Uncharacterized protein</fullName>
    </submittedName>
</protein>
<sequence>MRGGVKLCVGGEVEALSGRSYEACCVAVVWYAVLAPPSSRTNTSHLPCHPSNHLSLSHESPRRYLSHHRPSLLPPLASPLLSRCSAAQFESL</sequence>